<dbReference type="SUPFAM" id="SSF109709">
    <property type="entry name" value="KorB DNA-binding domain-like"/>
    <property type="match status" value="1"/>
</dbReference>
<comment type="similarity">
    <text evidence="2">Belongs to the ParB family.</text>
</comment>
<dbReference type="CDD" id="cd16393">
    <property type="entry name" value="SPO0J_N"/>
    <property type="match status" value="1"/>
</dbReference>
<sequence length="286" mass="33012">MVAKRGLGKGLSALIPETAEREEKENSIEIDIMQIQPNQYQPRKDFDQEKLQELACSIEEHGIIQPIVVTPMEKGYQIIVGERRWRAAHMCGLKTIPAIIKEFSEQEIMEIALIENLQREDLNIIEQAKAYKQLIDEFSLTQDDLAMRLGKSRSVIANTLRLLTLSNEIQELIKEDKLSPGHGRALLSIKDKDVRNILAKKVIEEKLSVRDLEKLTKNLKNKNQKKRKEQQKQKIIKSPIILELEENLQKILGTKVNIINKNKKGKIEIEYYSNEDLERILEIITS</sequence>
<dbReference type="Pfam" id="PF17762">
    <property type="entry name" value="HTH_ParB"/>
    <property type="match status" value="1"/>
</dbReference>
<dbReference type="GO" id="GO:0007059">
    <property type="term" value="P:chromosome segregation"/>
    <property type="evidence" value="ECO:0007669"/>
    <property type="project" value="UniProtKB-KW"/>
</dbReference>
<dbReference type="Pfam" id="PF23552">
    <property type="entry name" value="ParB_C"/>
    <property type="match status" value="1"/>
</dbReference>
<evidence type="ECO:0000256" key="2">
    <source>
        <dbReference type="ARBA" id="ARBA00006295"/>
    </source>
</evidence>
<dbReference type="FunFam" id="3.90.1530.30:FF:000001">
    <property type="entry name" value="Chromosome partitioning protein ParB"/>
    <property type="match status" value="1"/>
</dbReference>
<evidence type="ECO:0000256" key="3">
    <source>
        <dbReference type="ARBA" id="ARBA00022829"/>
    </source>
</evidence>
<dbReference type="GO" id="GO:0009295">
    <property type="term" value="C:nucleoid"/>
    <property type="evidence" value="ECO:0007669"/>
    <property type="project" value="UniProtKB-SubCell"/>
</dbReference>
<protein>
    <submittedName>
        <fullName evidence="6">Chromosome partitioning protein, ParB family</fullName>
    </submittedName>
</protein>
<dbReference type="Proteomes" id="UP000196365">
    <property type="component" value="Unassembled WGS sequence"/>
</dbReference>
<dbReference type="Pfam" id="PF02195">
    <property type="entry name" value="ParB_N"/>
    <property type="match status" value="1"/>
</dbReference>
<dbReference type="GO" id="GO:0045881">
    <property type="term" value="P:positive regulation of sporulation resulting in formation of a cellular spore"/>
    <property type="evidence" value="ECO:0007669"/>
    <property type="project" value="TreeGrafter"/>
</dbReference>
<reference evidence="6 7" key="1">
    <citation type="submission" date="2017-02" db="EMBL/GenBank/DDBJ databases">
        <authorList>
            <person name="Peterson S.W."/>
        </authorList>
    </citation>
    <scope>NUCLEOTIDE SEQUENCE [LARGE SCALE GENOMIC DNA]</scope>
    <source>
        <strain evidence="6 7">DSM 15102</strain>
    </source>
</reference>
<dbReference type="SMART" id="SM00470">
    <property type="entry name" value="ParB"/>
    <property type="match status" value="1"/>
</dbReference>
<evidence type="ECO:0000256" key="1">
    <source>
        <dbReference type="ARBA" id="ARBA00004453"/>
    </source>
</evidence>
<dbReference type="OrthoDB" id="9802051at2"/>
<evidence type="ECO:0000313" key="6">
    <source>
        <dbReference type="EMBL" id="SJZ89567.1"/>
    </source>
</evidence>
<dbReference type="InterPro" id="IPR003115">
    <property type="entry name" value="ParB_N"/>
</dbReference>
<keyword evidence="7" id="KW-1185">Reference proteome</keyword>
<dbReference type="GO" id="GO:0003677">
    <property type="term" value="F:DNA binding"/>
    <property type="evidence" value="ECO:0007669"/>
    <property type="project" value="UniProtKB-KW"/>
</dbReference>
<dbReference type="InterPro" id="IPR004437">
    <property type="entry name" value="ParB/RepB/Spo0J"/>
</dbReference>
<organism evidence="6 7">
    <name type="scientific">Garciella nitratireducens DSM 15102</name>
    <dbReference type="NCBI Taxonomy" id="1121911"/>
    <lineage>
        <taxon>Bacteria</taxon>
        <taxon>Bacillati</taxon>
        <taxon>Bacillota</taxon>
        <taxon>Clostridia</taxon>
        <taxon>Eubacteriales</taxon>
        <taxon>Eubacteriaceae</taxon>
        <taxon>Garciella</taxon>
    </lineage>
</organism>
<dbReference type="Gene3D" id="1.10.10.2830">
    <property type="match status" value="1"/>
</dbReference>
<dbReference type="InterPro" id="IPR057240">
    <property type="entry name" value="ParB_dimer_C"/>
</dbReference>
<gene>
    <name evidence="6" type="ORF">SAMN02745973_02032</name>
</gene>
<dbReference type="PANTHER" id="PTHR33375:SF1">
    <property type="entry name" value="CHROMOSOME-PARTITIONING PROTEIN PARB-RELATED"/>
    <property type="match status" value="1"/>
</dbReference>
<evidence type="ECO:0000313" key="7">
    <source>
        <dbReference type="Proteomes" id="UP000196365"/>
    </source>
</evidence>
<evidence type="ECO:0000256" key="4">
    <source>
        <dbReference type="ARBA" id="ARBA00023125"/>
    </source>
</evidence>
<keyword evidence="4" id="KW-0238">DNA-binding</keyword>
<dbReference type="InterPro" id="IPR050336">
    <property type="entry name" value="Chromosome_partition/occlusion"/>
</dbReference>
<dbReference type="AlphaFoldDB" id="A0A1T4PE01"/>
<accession>A0A1T4PE01</accession>
<dbReference type="RefSeq" id="WP_087679387.1">
    <property type="nucleotide sequence ID" value="NZ_FUWV01000016.1"/>
</dbReference>
<feature type="domain" description="ParB-like N-terminal" evidence="5">
    <location>
        <begin position="28"/>
        <end position="117"/>
    </location>
</feature>
<dbReference type="InterPro" id="IPR036086">
    <property type="entry name" value="ParB/Sulfiredoxin_sf"/>
</dbReference>
<comment type="subcellular location">
    <subcellularLocation>
        <location evidence="1">Cytoplasm</location>
        <location evidence="1">Nucleoid</location>
    </subcellularLocation>
</comment>
<dbReference type="SUPFAM" id="SSF110849">
    <property type="entry name" value="ParB/Sulfiredoxin"/>
    <property type="match status" value="1"/>
</dbReference>
<dbReference type="PANTHER" id="PTHR33375">
    <property type="entry name" value="CHROMOSOME-PARTITIONING PROTEIN PARB-RELATED"/>
    <property type="match status" value="1"/>
</dbReference>
<dbReference type="InterPro" id="IPR041468">
    <property type="entry name" value="HTH_ParB/Spo0J"/>
</dbReference>
<dbReference type="GO" id="GO:0005694">
    <property type="term" value="C:chromosome"/>
    <property type="evidence" value="ECO:0007669"/>
    <property type="project" value="TreeGrafter"/>
</dbReference>
<proteinExistence type="inferred from homology"/>
<dbReference type="EMBL" id="FUWV01000016">
    <property type="protein sequence ID" value="SJZ89567.1"/>
    <property type="molecule type" value="Genomic_DNA"/>
</dbReference>
<keyword evidence="3" id="KW-0159">Chromosome partition</keyword>
<dbReference type="Gene3D" id="3.90.1530.30">
    <property type="match status" value="1"/>
</dbReference>
<dbReference type="FunFam" id="1.10.10.2830:FF:000001">
    <property type="entry name" value="Chromosome partitioning protein ParB"/>
    <property type="match status" value="1"/>
</dbReference>
<name>A0A1T4PE01_9FIRM</name>
<dbReference type="NCBIfam" id="TIGR00180">
    <property type="entry name" value="parB_part"/>
    <property type="match status" value="1"/>
</dbReference>
<evidence type="ECO:0000259" key="5">
    <source>
        <dbReference type="SMART" id="SM00470"/>
    </source>
</evidence>